<keyword evidence="4" id="KW-1185">Reference proteome</keyword>
<dbReference type="Pfam" id="PF01551">
    <property type="entry name" value="Peptidase_M23"/>
    <property type="match status" value="1"/>
</dbReference>
<dbReference type="OrthoDB" id="9800107at2"/>
<dbReference type="SUPFAM" id="SSF51261">
    <property type="entry name" value="Duplicated hybrid motif"/>
    <property type="match status" value="1"/>
</dbReference>
<dbReference type="EMBL" id="FIZX01000002">
    <property type="protein sequence ID" value="CZF82899.1"/>
    <property type="molecule type" value="Genomic_DNA"/>
</dbReference>
<organism evidence="3 4">
    <name type="scientific">Grimontia celer</name>
    <dbReference type="NCBI Taxonomy" id="1796497"/>
    <lineage>
        <taxon>Bacteria</taxon>
        <taxon>Pseudomonadati</taxon>
        <taxon>Pseudomonadota</taxon>
        <taxon>Gammaproteobacteria</taxon>
        <taxon>Vibrionales</taxon>
        <taxon>Vibrionaceae</taxon>
        <taxon>Grimontia</taxon>
    </lineage>
</organism>
<dbReference type="PANTHER" id="PTHR21666">
    <property type="entry name" value="PEPTIDASE-RELATED"/>
    <property type="match status" value="1"/>
</dbReference>
<accession>A0A128F7Z1</accession>
<evidence type="ECO:0000313" key="4">
    <source>
        <dbReference type="Proteomes" id="UP000071641"/>
    </source>
</evidence>
<feature type="signal peptide" evidence="1">
    <location>
        <begin position="1"/>
        <end position="22"/>
    </location>
</feature>
<dbReference type="InterPro" id="IPR050570">
    <property type="entry name" value="Cell_wall_metabolism_enzyme"/>
</dbReference>
<reference evidence="4" key="1">
    <citation type="submission" date="2016-02" db="EMBL/GenBank/DDBJ databases">
        <authorList>
            <person name="Rodrigo-Torres Lidia"/>
            <person name="Arahal R.David."/>
        </authorList>
    </citation>
    <scope>NUCLEOTIDE SEQUENCE [LARGE SCALE GENOMIC DNA]</scope>
    <source>
        <strain evidence="4">CECT 9029</strain>
    </source>
</reference>
<evidence type="ECO:0000313" key="3">
    <source>
        <dbReference type="EMBL" id="CZF82899.1"/>
    </source>
</evidence>
<dbReference type="PANTHER" id="PTHR21666:SF268">
    <property type="entry name" value="PEPTIDASE M23 DOMAIN-CONTAINING PROTEIN"/>
    <property type="match status" value="1"/>
</dbReference>
<evidence type="ECO:0000256" key="1">
    <source>
        <dbReference type="SAM" id="SignalP"/>
    </source>
</evidence>
<dbReference type="RefSeq" id="WP_062665155.1">
    <property type="nucleotide sequence ID" value="NZ_FIZX01000002.1"/>
</dbReference>
<dbReference type="InterPro" id="IPR016047">
    <property type="entry name" value="M23ase_b-sheet_dom"/>
</dbReference>
<dbReference type="EC" id="3.4.-.-" evidence="3"/>
<feature type="domain" description="M23ase beta-sheet core" evidence="2">
    <location>
        <begin position="49"/>
        <end position="137"/>
    </location>
</feature>
<evidence type="ECO:0000259" key="2">
    <source>
        <dbReference type="Pfam" id="PF01551"/>
    </source>
</evidence>
<keyword evidence="1" id="KW-0732">Signal</keyword>
<feature type="chain" id="PRO_5007282178" evidence="1">
    <location>
        <begin position="23"/>
        <end position="171"/>
    </location>
</feature>
<dbReference type="Gene3D" id="2.70.70.10">
    <property type="entry name" value="Glucose Permease (Domain IIA)"/>
    <property type="match status" value="1"/>
</dbReference>
<name>A0A128F7Z1_9GAMM</name>
<protein>
    <submittedName>
        <fullName evidence="3">L-Ala--D-Glu endopeptidase</fullName>
        <ecNumber evidence="3">3.4.-.-</ecNumber>
    </submittedName>
</protein>
<dbReference type="GO" id="GO:0004222">
    <property type="term" value="F:metalloendopeptidase activity"/>
    <property type="evidence" value="ECO:0007669"/>
    <property type="project" value="TreeGrafter"/>
</dbReference>
<dbReference type="CDD" id="cd12797">
    <property type="entry name" value="M23_peptidase"/>
    <property type="match status" value="1"/>
</dbReference>
<dbReference type="InterPro" id="IPR011055">
    <property type="entry name" value="Dup_hybrid_motif"/>
</dbReference>
<gene>
    <name evidence="3" type="primary">lytH</name>
    <name evidence="3" type="ORF">GCE9029_03510</name>
</gene>
<proteinExistence type="predicted"/>
<sequence>MKLAALVILAMVCAVLFVPVHAVIPVKGADCNDWNAKTFWFEPWGSSGVHKGIDVFAPSGTPVMSAAGGLVLYTGEIAKGGKVVAILGPKWRLHYYAHLDEIAPDTSGWLTQGESIGTVGSTGNAINKPAHLHYSVMSLIPYPWLFSTETQGWKKMFYLDPAAQFAQCANR</sequence>
<dbReference type="STRING" id="1796497.GCE9029_03510"/>
<keyword evidence="3" id="KW-0378">Hydrolase</keyword>
<dbReference type="AlphaFoldDB" id="A0A128F7Z1"/>
<dbReference type="Proteomes" id="UP000071641">
    <property type="component" value="Unassembled WGS sequence"/>
</dbReference>